<dbReference type="InterPro" id="IPR015890">
    <property type="entry name" value="Chorismate_C"/>
</dbReference>
<dbReference type="NCBIfam" id="TIGR00564">
    <property type="entry name" value="trpE_most"/>
    <property type="match status" value="1"/>
</dbReference>
<evidence type="ECO:0000256" key="9">
    <source>
        <dbReference type="ARBA" id="ARBA00022822"/>
    </source>
</evidence>
<evidence type="ECO:0000256" key="15">
    <source>
        <dbReference type="RuleBase" id="RU364045"/>
    </source>
</evidence>
<evidence type="ECO:0000256" key="11">
    <source>
        <dbReference type="ARBA" id="ARBA00023141"/>
    </source>
</evidence>
<dbReference type="UniPathway" id="UPA00035">
    <property type="reaction ID" value="UER00040"/>
</dbReference>
<comment type="cofactor">
    <cofactor evidence="1 15">
        <name>Mg(2+)</name>
        <dbReference type="ChEBI" id="CHEBI:18420"/>
    </cofactor>
</comment>
<dbReference type="Pfam" id="PF04715">
    <property type="entry name" value="Anth_synt_I_N"/>
    <property type="match status" value="1"/>
</dbReference>
<name>A0A1M7YGI1_9BACT</name>
<dbReference type="InterPro" id="IPR005256">
    <property type="entry name" value="Anth_synth_I_PabB"/>
</dbReference>
<feature type="domain" description="Anthranilate synthase component I N-terminal" evidence="17">
    <location>
        <begin position="32"/>
        <end position="175"/>
    </location>
</feature>
<dbReference type="PANTHER" id="PTHR11236">
    <property type="entry name" value="AMINOBENZOATE/ANTHRANILATE SYNTHASE"/>
    <property type="match status" value="1"/>
</dbReference>
<accession>A0A1M7YGI1</accession>
<comment type="pathway">
    <text evidence="2 15">Amino-acid biosynthesis; L-tryptophan biosynthesis; L-tryptophan from chorismate: step 1/5.</text>
</comment>
<dbReference type="GO" id="GO:0000162">
    <property type="term" value="P:L-tryptophan biosynthetic process"/>
    <property type="evidence" value="ECO:0007669"/>
    <property type="project" value="UniProtKB-UniPathway"/>
</dbReference>
<protein>
    <recommendedName>
        <fullName evidence="6 15">Anthranilate synthase component 1</fullName>
        <ecNumber evidence="5 15">4.1.3.27</ecNumber>
    </recommendedName>
</protein>
<dbReference type="GO" id="GO:0046872">
    <property type="term" value="F:metal ion binding"/>
    <property type="evidence" value="ECO:0007669"/>
    <property type="project" value="UniProtKB-KW"/>
</dbReference>
<dbReference type="OrthoDB" id="9803598at2"/>
<keyword evidence="19" id="KW-1185">Reference proteome</keyword>
<evidence type="ECO:0000256" key="7">
    <source>
        <dbReference type="ARBA" id="ARBA00022605"/>
    </source>
</evidence>
<sequence>MPPRDYYPDLAGFSSLLETSRLIPVYTEIVADLDTPLTIFAKVAENHKHIFLFESMEGGEKWGRYSFIGFDPLLTFVSRDDAITITEMTDNGPVARVSCGNPLEALRALVGEFETPDYEGLPRFCGGAVGFLGYDMVRFMEELPDNRQPLDLPDSSFIIPRVVLAYDSLKQKVTIVCWVRQEKGCAAEKLYGSAKETIDRVITRLRGPVPESFMQSGSGAMSTPHEFRSNMEEAQFREMVERAKEYIRAGDIIQVVLSQRFHTTTDLSPTLLYRALRHINPSPYLFYLKLDDVVQIGSSPEILVRKSDEHIELRPIAGTRKRGASDEEDLALEEELLADPKERAEHLMLVDLGRNDVGRVAKGGSVEVRDLLVIERYSHVMHIVSGVHGVIADGKDQFDVMSACFPAGTVSGAPKIRAMEIIDELETERRGPYAGSIGYFGFSGNMDFCITIRTFIMKGNNLWVQAGAGIVADSDPQMEYEETINKSMGLRRALELAEKGF</sequence>
<comment type="similarity">
    <text evidence="3 15">Belongs to the anthranilate synthase component I family.</text>
</comment>
<dbReference type="EC" id="4.1.3.27" evidence="5 15"/>
<dbReference type="Pfam" id="PF00425">
    <property type="entry name" value="Chorismate_bind"/>
    <property type="match status" value="1"/>
</dbReference>
<evidence type="ECO:0000256" key="6">
    <source>
        <dbReference type="ARBA" id="ARBA00020653"/>
    </source>
</evidence>
<dbReference type="RefSeq" id="WP_073615536.1">
    <property type="nucleotide sequence ID" value="NZ_FRFE01000027.1"/>
</dbReference>
<dbReference type="Gene3D" id="3.60.120.10">
    <property type="entry name" value="Anthranilate synthase"/>
    <property type="match status" value="1"/>
</dbReference>
<evidence type="ECO:0000256" key="3">
    <source>
        <dbReference type="ARBA" id="ARBA00009562"/>
    </source>
</evidence>
<evidence type="ECO:0000256" key="13">
    <source>
        <dbReference type="ARBA" id="ARBA00025634"/>
    </source>
</evidence>
<comment type="catalytic activity">
    <reaction evidence="14 15">
        <text>chorismate + L-glutamine = anthranilate + pyruvate + L-glutamate + H(+)</text>
        <dbReference type="Rhea" id="RHEA:21732"/>
        <dbReference type="ChEBI" id="CHEBI:15361"/>
        <dbReference type="ChEBI" id="CHEBI:15378"/>
        <dbReference type="ChEBI" id="CHEBI:16567"/>
        <dbReference type="ChEBI" id="CHEBI:29748"/>
        <dbReference type="ChEBI" id="CHEBI:29985"/>
        <dbReference type="ChEBI" id="CHEBI:58359"/>
        <dbReference type="EC" id="4.1.3.27"/>
    </reaction>
</comment>
<evidence type="ECO:0000256" key="14">
    <source>
        <dbReference type="ARBA" id="ARBA00047683"/>
    </source>
</evidence>
<keyword evidence="8 15" id="KW-0479">Metal-binding</keyword>
<dbReference type="SUPFAM" id="SSF56322">
    <property type="entry name" value="ADC synthase"/>
    <property type="match status" value="1"/>
</dbReference>
<dbReference type="InterPro" id="IPR006805">
    <property type="entry name" value="Anth_synth_I_N"/>
</dbReference>
<evidence type="ECO:0000256" key="4">
    <source>
        <dbReference type="ARBA" id="ARBA00011575"/>
    </source>
</evidence>
<evidence type="ECO:0000256" key="8">
    <source>
        <dbReference type="ARBA" id="ARBA00022723"/>
    </source>
</evidence>
<organism evidence="18 19">
    <name type="scientific">Desulfopila aestuarii DSM 18488</name>
    <dbReference type="NCBI Taxonomy" id="1121416"/>
    <lineage>
        <taxon>Bacteria</taxon>
        <taxon>Pseudomonadati</taxon>
        <taxon>Thermodesulfobacteriota</taxon>
        <taxon>Desulfobulbia</taxon>
        <taxon>Desulfobulbales</taxon>
        <taxon>Desulfocapsaceae</taxon>
        <taxon>Desulfopila</taxon>
    </lineage>
</organism>
<keyword evidence="11 15" id="KW-0057">Aromatic amino acid biosynthesis</keyword>
<dbReference type="InterPro" id="IPR019999">
    <property type="entry name" value="Anth_synth_I-like"/>
</dbReference>
<dbReference type="PRINTS" id="PR00095">
    <property type="entry name" value="ANTSNTHASEI"/>
</dbReference>
<dbReference type="STRING" id="1121416.SAMN02745220_04109"/>
<dbReference type="EMBL" id="FRFE01000027">
    <property type="protein sequence ID" value="SHO51638.1"/>
    <property type="molecule type" value="Genomic_DNA"/>
</dbReference>
<evidence type="ECO:0000256" key="12">
    <source>
        <dbReference type="ARBA" id="ARBA00023239"/>
    </source>
</evidence>
<dbReference type="PANTHER" id="PTHR11236:SF48">
    <property type="entry name" value="ISOCHORISMATE SYNTHASE MENF"/>
    <property type="match status" value="1"/>
</dbReference>
<keyword evidence="12 15" id="KW-0456">Lyase</keyword>
<comment type="subunit">
    <text evidence="4 15">Heterotetramer consisting of two non-identical subunits: a beta subunit (TrpG) and a large alpha subunit (TrpE).</text>
</comment>
<dbReference type="AlphaFoldDB" id="A0A1M7YGI1"/>
<reference evidence="18 19" key="1">
    <citation type="submission" date="2016-12" db="EMBL/GenBank/DDBJ databases">
        <authorList>
            <person name="Song W.-J."/>
            <person name="Kurnit D.M."/>
        </authorList>
    </citation>
    <scope>NUCLEOTIDE SEQUENCE [LARGE SCALE GENOMIC DNA]</scope>
    <source>
        <strain evidence="18 19">DSM 18488</strain>
    </source>
</reference>
<evidence type="ECO:0000256" key="5">
    <source>
        <dbReference type="ARBA" id="ARBA00012266"/>
    </source>
</evidence>
<evidence type="ECO:0000259" key="17">
    <source>
        <dbReference type="Pfam" id="PF04715"/>
    </source>
</evidence>
<gene>
    <name evidence="15" type="primary">trpE</name>
    <name evidence="18" type="ORF">SAMN02745220_04109</name>
</gene>
<comment type="function">
    <text evidence="13 15">Part of a heterotetrameric complex that catalyzes the two-step biosynthesis of anthranilate, an intermediate in the biosynthesis of L-tryptophan. In the first step, the glutamine-binding beta subunit (TrpG) of anthranilate synthase (AS) provides the glutamine amidotransferase activity which generates ammonia as a substrate that, along with chorismate, is used in the second step, catalyzed by the large alpha subunit of AS (TrpE) to produce anthranilate. In the absence of TrpG, TrpE can synthesize anthranilate directly from chorismate and high concentrations of ammonia.</text>
</comment>
<evidence type="ECO:0000256" key="1">
    <source>
        <dbReference type="ARBA" id="ARBA00001946"/>
    </source>
</evidence>
<proteinExistence type="inferred from homology"/>
<evidence type="ECO:0000259" key="16">
    <source>
        <dbReference type="Pfam" id="PF00425"/>
    </source>
</evidence>
<evidence type="ECO:0000256" key="10">
    <source>
        <dbReference type="ARBA" id="ARBA00022842"/>
    </source>
</evidence>
<dbReference type="InterPro" id="IPR005801">
    <property type="entry name" value="ADC_synthase"/>
</dbReference>
<evidence type="ECO:0000256" key="2">
    <source>
        <dbReference type="ARBA" id="ARBA00004873"/>
    </source>
</evidence>
<dbReference type="GO" id="GO:0004049">
    <property type="term" value="F:anthranilate synthase activity"/>
    <property type="evidence" value="ECO:0007669"/>
    <property type="project" value="UniProtKB-EC"/>
</dbReference>
<feature type="domain" description="Chorismate-utilising enzyme C-terminal" evidence="16">
    <location>
        <begin position="233"/>
        <end position="486"/>
    </location>
</feature>
<keyword evidence="10 15" id="KW-0460">Magnesium</keyword>
<keyword evidence="9 15" id="KW-0822">Tryptophan biosynthesis</keyword>
<evidence type="ECO:0000313" key="19">
    <source>
        <dbReference type="Proteomes" id="UP000184603"/>
    </source>
</evidence>
<evidence type="ECO:0000313" key="18">
    <source>
        <dbReference type="EMBL" id="SHO51638.1"/>
    </source>
</evidence>
<keyword evidence="7 15" id="KW-0028">Amino-acid biosynthesis</keyword>
<dbReference type="Proteomes" id="UP000184603">
    <property type="component" value="Unassembled WGS sequence"/>
</dbReference>